<evidence type="ECO:0000313" key="4">
    <source>
        <dbReference type="Proteomes" id="UP000198348"/>
    </source>
</evidence>
<evidence type="ECO:0000313" key="3">
    <source>
        <dbReference type="EMBL" id="SNR65691.1"/>
    </source>
</evidence>
<keyword evidence="1" id="KW-0560">Oxidoreductase</keyword>
<dbReference type="RefSeq" id="WP_089302051.1">
    <property type="nucleotide sequence ID" value="NZ_FZNW01000013.1"/>
</dbReference>
<accession>A0A238Y4H4</accession>
<dbReference type="GO" id="GO:0016705">
    <property type="term" value="F:oxidoreductase activity, acting on paired donors, with incorporation or reduction of molecular oxygen"/>
    <property type="evidence" value="ECO:0007669"/>
    <property type="project" value="InterPro"/>
</dbReference>
<dbReference type="Pfam" id="PF00296">
    <property type="entry name" value="Bac_luciferase"/>
    <property type="match status" value="1"/>
</dbReference>
<reference evidence="4" key="1">
    <citation type="submission" date="2017-06" db="EMBL/GenBank/DDBJ databases">
        <authorList>
            <person name="Varghese N."/>
            <person name="Submissions S."/>
        </authorList>
    </citation>
    <scope>NUCLEOTIDE SEQUENCE [LARGE SCALE GENOMIC DNA]</scope>
    <source>
        <strain evidence="4">DSM 45207</strain>
    </source>
</reference>
<dbReference type="SUPFAM" id="SSF51679">
    <property type="entry name" value="Bacterial luciferase-like"/>
    <property type="match status" value="1"/>
</dbReference>
<name>A0A238Y4H4_9PSEU</name>
<dbReference type="PANTHER" id="PTHR43244:SF1">
    <property type="entry name" value="5,10-METHYLENETETRAHYDROMETHANOPTERIN REDUCTASE"/>
    <property type="match status" value="1"/>
</dbReference>
<dbReference type="Gene3D" id="3.20.20.30">
    <property type="entry name" value="Luciferase-like domain"/>
    <property type="match status" value="1"/>
</dbReference>
<organism evidence="3 4">
    <name type="scientific">Haloechinothrix alba</name>
    <dbReference type="NCBI Taxonomy" id="664784"/>
    <lineage>
        <taxon>Bacteria</taxon>
        <taxon>Bacillati</taxon>
        <taxon>Actinomycetota</taxon>
        <taxon>Actinomycetes</taxon>
        <taxon>Pseudonocardiales</taxon>
        <taxon>Pseudonocardiaceae</taxon>
        <taxon>Haloechinothrix</taxon>
    </lineage>
</organism>
<dbReference type="OrthoDB" id="7816697at2"/>
<proteinExistence type="predicted"/>
<keyword evidence="4" id="KW-1185">Reference proteome</keyword>
<evidence type="ECO:0000259" key="2">
    <source>
        <dbReference type="Pfam" id="PF00296"/>
    </source>
</evidence>
<dbReference type="EMBL" id="FZNW01000013">
    <property type="protein sequence ID" value="SNR65691.1"/>
    <property type="molecule type" value="Genomic_DNA"/>
</dbReference>
<dbReference type="AlphaFoldDB" id="A0A238Y4H4"/>
<dbReference type="InterPro" id="IPR011251">
    <property type="entry name" value="Luciferase-like_dom"/>
</dbReference>
<dbReference type="InterPro" id="IPR050564">
    <property type="entry name" value="F420-G6PD/mer"/>
</dbReference>
<gene>
    <name evidence="3" type="ORF">SAMN06265360_113100</name>
</gene>
<dbReference type="Proteomes" id="UP000198348">
    <property type="component" value="Unassembled WGS sequence"/>
</dbReference>
<sequence>MSLTMSCAFTTSLQTPEHVRIAEELGYERAWLYDSPAVCADVWTQLSRSAERTENISLGPGVLVPSLRHPMVTATAIAELVEHVGQERVVVGVGSGFTGRLALGQRPCTWAYVADYIRALKALLRGERTEWDGSVIEMLHHTGFAAPRPIDVPFVVAAFGPKGMSVASELGDGAITLAAMPYDGFDWVTHIVFGTVLEPGENPGSDRAVDAAGHAASVMLHFAIEFDKLDMIPGGREWASAYDDVPPETRHLTVHDGHLWAVSERDRPFVTGDVLASQGLAQDESAWRDKIAEWEEGGATEIAYQPAGPDVPRELEAFAKAVRN</sequence>
<dbReference type="InterPro" id="IPR036661">
    <property type="entry name" value="Luciferase-like_sf"/>
</dbReference>
<protein>
    <submittedName>
        <fullName evidence="3">5,10-methylenetetrahydromethanopterin reductase</fullName>
    </submittedName>
</protein>
<dbReference type="PANTHER" id="PTHR43244">
    <property type="match status" value="1"/>
</dbReference>
<evidence type="ECO:0000256" key="1">
    <source>
        <dbReference type="ARBA" id="ARBA00023002"/>
    </source>
</evidence>
<feature type="domain" description="Luciferase-like" evidence="2">
    <location>
        <begin position="16"/>
        <end position="183"/>
    </location>
</feature>